<evidence type="ECO:0000313" key="2">
    <source>
        <dbReference type="Proteomes" id="UP000065641"/>
    </source>
</evidence>
<dbReference type="Proteomes" id="UP000065641">
    <property type="component" value="Chromosome"/>
</dbReference>
<dbReference type="KEGG" id="pspi:PS2015_1154"/>
<keyword evidence="2" id="KW-1185">Reference proteome</keyword>
<dbReference type="Pfam" id="PF20181">
    <property type="entry name" value="DUF6544"/>
    <property type="match status" value="1"/>
</dbReference>
<proteinExistence type="predicted"/>
<dbReference type="InterPro" id="IPR046674">
    <property type="entry name" value="DUF6544"/>
</dbReference>
<name>A0A0S2KBV9_9GAMM</name>
<dbReference type="EMBL" id="CP013189">
    <property type="protein sequence ID" value="ALO45814.1"/>
    <property type="molecule type" value="Genomic_DNA"/>
</dbReference>
<reference evidence="1 2" key="1">
    <citation type="submission" date="2015-11" db="EMBL/GenBank/DDBJ databases">
        <authorList>
            <person name="Zhang Y."/>
            <person name="Guo Z."/>
        </authorList>
    </citation>
    <scope>NUCLEOTIDE SEQUENCE [LARGE SCALE GENOMIC DNA]</scope>
    <source>
        <strain evidence="1 2">KCTC 32221</strain>
    </source>
</reference>
<organism evidence="1 2">
    <name type="scientific">Pseudohongiella spirulinae</name>
    <dbReference type="NCBI Taxonomy" id="1249552"/>
    <lineage>
        <taxon>Bacteria</taxon>
        <taxon>Pseudomonadati</taxon>
        <taxon>Pseudomonadota</taxon>
        <taxon>Gammaproteobacteria</taxon>
        <taxon>Pseudomonadales</taxon>
        <taxon>Pseudohongiellaceae</taxon>
        <taxon>Pseudohongiella</taxon>
    </lineage>
</organism>
<accession>A0A0S2KBV9</accession>
<dbReference type="RefSeq" id="WP_058021324.1">
    <property type="nucleotide sequence ID" value="NZ_CP013189.1"/>
</dbReference>
<sequence length="277" mass="31270">MSAMYLLAGVLVLTALSLLVLWRVRDHWSDASLIKGLQKTQPSTPDKFDPAMVDCLPEPAQRYFLYTIAPGTPLKTVVDLRMSGRFGMGDKTSPGYMRMIARQVMAMPEGFVWKMRARRGVLAISGSDSHRWTRFWVMGLLPVARLGGDADHARSAFGRYVAEAVFWAPASALPAPGISWTRVGPDCARLTVNHNGLQQSVDLYVNEHGQPTEVRFERWSNANPQKQHRLQPFGGYLSEFRWFEGFRLPTHVEAGNQFTTDEYFPFFIADITDVSFH</sequence>
<gene>
    <name evidence="1" type="ORF">PS2015_1154</name>
</gene>
<dbReference type="AlphaFoldDB" id="A0A0S2KBV9"/>
<evidence type="ECO:0000313" key="1">
    <source>
        <dbReference type="EMBL" id="ALO45814.1"/>
    </source>
</evidence>
<protein>
    <submittedName>
        <fullName evidence="1">Uncharacterized protein</fullName>
    </submittedName>
</protein>
<dbReference type="OrthoDB" id="3671061at2"/>
<dbReference type="STRING" id="1249552.PS2015_1154"/>
<dbReference type="PATRIC" id="fig|1249552.3.peg.1160"/>